<evidence type="ECO:0000256" key="1">
    <source>
        <dbReference type="ARBA" id="ARBA00001946"/>
    </source>
</evidence>
<dbReference type="PROSITE" id="PS51462">
    <property type="entry name" value="NUDIX"/>
    <property type="match status" value="1"/>
</dbReference>
<evidence type="ECO:0000313" key="6">
    <source>
        <dbReference type="Proteomes" id="UP000019140"/>
    </source>
</evidence>
<dbReference type="PROSITE" id="PS00893">
    <property type="entry name" value="NUDIX_BOX"/>
    <property type="match status" value="1"/>
</dbReference>
<comment type="cofactor">
    <cofactor evidence="1">
        <name>Mg(2+)</name>
        <dbReference type="ChEBI" id="CHEBI:18420"/>
    </cofactor>
</comment>
<keyword evidence="3" id="KW-0460">Magnesium</keyword>
<keyword evidence="6" id="KW-1185">Reference proteome</keyword>
<dbReference type="InterPro" id="IPR015797">
    <property type="entry name" value="NUDIX_hydrolase-like_dom_sf"/>
</dbReference>
<gene>
    <name evidence="5" type="ORF">ETSY2_20010</name>
</gene>
<dbReference type="SUPFAM" id="SSF55811">
    <property type="entry name" value="Nudix"/>
    <property type="match status" value="1"/>
</dbReference>
<organism evidence="5 6">
    <name type="scientific">Candidatus Entotheonella gemina</name>
    <dbReference type="NCBI Taxonomy" id="1429439"/>
    <lineage>
        <taxon>Bacteria</taxon>
        <taxon>Pseudomonadati</taxon>
        <taxon>Nitrospinota/Tectimicrobiota group</taxon>
        <taxon>Candidatus Tectimicrobiota</taxon>
        <taxon>Candidatus Entotheonellia</taxon>
        <taxon>Candidatus Entotheonellales</taxon>
        <taxon>Candidatus Entotheonellaceae</taxon>
        <taxon>Candidatus Entotheonella</taxon>
    </lineage>
</organism>
<evidence type="ECO:0000256" key="2">
    <source>
        <dbReference type="ARBA" id="ARBA00022801"/>
    </source>
</evidence>
<sequence length="165" mass="18627">MSNNERAKVIQRTAVRGVVLTPERRVLLMQLREPVSGFEIWQTPGGGLDAGEDAVAGLERELLEETGLSGVEIGSLMWTRDHAFEWNGRRVFQQEMYYLVETERFEPNGDSNPDAGEQAWFLGFGWWQAEEILTSDQTFSPRQLGHYLAQVIRHGPPATPVEIGI</sequence>
<evidence type="ECO:0000256" key="3">
    <source>
        <dbReference type="ARBA" id="ARBA00022842"/>
    </source>
</evidence>
<dbReference type="GO" id="GO:0016787">
    <property type="term" value="F:hydrolase activity"/>
    <property type="evidence" value="ECO:0007669"/>
    <property type="project" value="UniProtKB-KW"/>
</dbReference>
<dbReference type="HOGENOM" id="CLU_100874_3_0_7"/>
<protein>
    <recommendedName>
        <fullName evidence="4">Nudix hydrolase domain-containing protein</fullName>
    </recommendedName>
</protein>
<accession>W4M6W8</accession>
<dbReference type="AlphaFoldDB" id="W4M6W8"/>
<dbReference type="Pfam" id="PF00293">
    <property type="entry name" value="NUDIX"/>
    <property type="match status" value="1"/>
</dbReference>
<reference evidence="5 6" key="1">
    <citation type="journal article" date="2014" name="Nature">
        <title>An environmental bacterial taxon with a large and distinct metabolic repertoire.</title>
        <authorList>
            <person name="Wilson M.C."/>
            <person name="Mori T."/>
            <person name="Ruckert C."/>
            <person name="Uria A.R."/>
            <person name="Helf M.J."/>
            <person name="Takada K."/>
            <person name="Gernert C."/>
            <person name="Steffens U.A."/>
            <person name="Heycke N."/>
            <person name="Schmitt S."/>
            <person name="Rinke C."/>
            <person name="Helfrich E.J."/>
            <person name="Brachmann A.O."/>
            <person name="Gurgui C."/>
            <person name="Wakimoto T."/>
            <person name="Kracht M."/>
            <person name="Crusemann M."/>
            <person name="Hentschel U."/>
            <person name="Abe I."/>
            <person name="Matsunaga S."/>
            <person name="Kalinowski J."/>
            <person name="Takeyama H."/>
            <person name="Piel J."/>
        </authorList>
    </citation>
    <scope>NUCLEOTIDE SEQUENCE [LARGE SCALE GENOMIC DNA]</scope>
    <source>
        <strain evidence="6">TSY2</strain>
    </source>
</reference>
<dbReference type="Proteomes" id="UP000019140">
    <property type="component" value="Unassembled WGS sequence"/>
</dbReference>
<comment type="caution">
    <text evidence="5">The sequence shown here is derived from an EMBL/GenBank/DDBJ whole genome shotgun (WGS) entry which is preliminary data.</text>
</comment>
<dbReference type="Gene3D" id="3.90.79.10">
    <property type="entry name" value="Nucleoside Triphosphate Pyrophosphohydrolase"/>
    <property type="match status" value="1"/>
</dbReference>
<dbReference type="PANTHER" id="PTHR43046">
    <property type="entry name" value="GDP-MANNOSE MANNOSYL HYDROLASE"/>
    <property type="match status" value="1"/>
</dbReference>
<evidence type="ECO:0000313" key="5">
    <source>
        <dbReference type="EMBL" id="ETX05950.1"/>
    </source>
</evidence>
<evidence type="ECO:0000259" key="4">
    <source>
        <dbReference type="PROSITE" id="PS51462"/>
    </source>
</evidence>
<dbReference type="InterPro" id="IPR020084">
    <property type="entry name" value="NUDIX_hydrolase_CS"/>
</dbReference>
<feature type="domain" description="Nudix hydrolase" evidence="4">
    <location>
        <begin position="10"/>
        <end position="150"/>
    </location>
</feature>
<dbReference type="InterPro" id="IPR000086">
    <property type="entry name" value="NUDIX_hydrolase_dom"/>
</dbReference>
<dbReference type="PANTHER" id="PTHR43046:SF12">
    <property type="entry name" value="GDP-MANNOSE MANNOSYL HYDROLASE"/>
    <property type="match status" value="1"/>
</dbReference>
<dbReference type="EMBL" id="AZHX01000825">
    <property type="protein sequence ID" value="ETX05950.1"/>
    <property type="molecule type" value="Genomic_DNA"/>
</dbReference>
<name>W4M6W8_9BACT</name>
<proteinExistence type="predicted"/>
<keyword evidence="2" id="KW-0378">Hydrolase</keyword>